<dbReference type="AlphaFoldDB" id="A0A4P2VL67"/>
<dbReference type="Proteomes" id="UP000291236">
    <property type="component" value="Chromosome"/>
</dbReference>
<evidence type="ECO:0000313" key="2">
    <source>
        <dbReference type="Proteomes" id="UP000291236"/>
    </source>
</evidence>
<organism evidence="1 2">
    <name type="scientific">Fluviispira sanaruensis</name>
    <dbReference type="NCBI Taxonomy" id="2493639"/>
    <lineage>
        <taxon>Bacteria</taxon>
        <taxon>Pseudomonadati</taxon>
        <taxon>Bdellovibrionota</taxon>
        <taxon>Oligoflexia</taxon>
        <taxon>Silvanigrellales</taxon>
        <taxon>Silvanigrellaceae</taxon>
        <taxon>Fluviispira</taxon>
    </lineage>
</organism>
<protein>
    <submittedName>
        <fullName evidence="1">Uncharacterized protein</fullName>
    </submittedName>
</protein>
<name>A0A4P2VL67_FLUSA</name>
<gene>
    <name evidence="1" type="ORF">JCM31447_20150</name>
</gene>
<dbReference type="RefSeq" id="WP_130609695.1">
    <property type="nucleotide sequence ID" value="NZ_AP019368.1"/>
</dbReference>
<dbReference type="KEGG" id="sbf:JCM31447_20150"/>
<reference evidence="1 2" key="1">
    <citation type="submission" date="2018-12" db="EMBL/GenBank/DDBJ databases">
        <title>Rubrispira sanarue gen. nov., sp., nov., a member of the order Silvanigrellales, isolated from a brackish lake in Hamamatsu Japan.</title>
        <authorList>
            <person name="Maejima Y."/>
            <person name="Iino T."/>
            <person name="Muraguchi Y."/>
            <person name="Fukuda K."/>
            <person name="Nojiri H."/>
            <person name="Ohkuma M."/>
            <person name="Moriuchi R."/>
            <person name="Dohra H."/>
            <person name="Kimbara K."/>
            <person name="Shintani M."/>
        </authorList>
    </citation>
    <scope>NUCLEOTIDE SEQUENCE [LARGE SCALE GENOMIC DNA]</scope>
    <source>
        <strain evidence="1 2">RF1110005</strain>
    </source>
</reference>
<keyword evidence="2" id="KW-1185">Reference proteome</keyword>
<sequence length="77" mass="9010">MKDKSYLSLDLDKISFADSTVLEYSINLSKKILKFKVDSVFYELDADGSGGLIGEVEFCFLNRRYFQQKQKQRMELK</sequence>
<accession>A0A4P2VL67</accession>
<evidence type="ECO:0000313" key="1">
    <source>
        <dbReference type="EMBL" id="BBH53571.1"/>
    </source>
</evidence>
<proteinExistence type="predicted"/>
<dbReference type="EMBL" id="AP019368">
    <property type="protein sequence ID" value="BBH53571.1"/>
    <property type="molecule type" value="Genomic_DNA"/>
</dbReference>